<accession>A0A2W1N678</accession>
<keyword evidence="3 6" id="KW-0812">Transmembrane</keyword>
<feature type="transmembrane region" description="Helical" evidence="6">
    <location>
        <begin position="80"/>
        <end position="104"/>
    </location>
</feature>
<comment type="subcellular location">
    <subcellularLocation>
        <location evidence="1">Cell membrane</location>
        <topology evidence="1">Multi-pass membrane protein</topology>
    </subcellularLocation>
</comment>
<reference evidence="7 8" key="1">
    <citation type="submission" date="2018-06" db="EMBL/GenBank/DDBJ databases">
        <title>The draft genome sequence of Crocinitomix sp. SM1701.</title>
        <authorList>
            <person name="Zhang X."/>
        </authorList>
    </citation>
    <scope>NUCLEOTIDE SEQUENCE [LARGE SCALE GENOMIC DNA]</scope>
    <source>
        <strain evidence="7 8">SM1701</strain>
    </source>
</reference>
<dbReference type="InterPro" id="IPR050833">
    <property type="entry name" value="Poly_Biosynth_Transport"/>
</dbReference>
<feature type="transmembrane region" description="Helical" evidence="6">
    <location>
        <begin position="441"/>
        <end position="462"/>
    </location>
</feature>
<name>A0A2W1N678_9FLAO</name>
<feature type="transmembrane region" description="Helical" evidence="6">
    <location>
        <begin position="12"/>
        <end position="33"/>
    </location>
</feature>
<dbReference type="OrthoDB" id="1495589at2"/>
<dbReference type="InterPro" id="IPR002797">
    <property type="entry name" value="Polysacc_synth"/>
</dbReference>
<keyword evidence="5 6" id="KW-0472">Membrane</keyword>
<feature type="transmembrane region" description="Helical" evidence="6">
    <location>
        <begin position="290"/>
        <end position="311"/>
    </location>
</feature>
<feature type="transmembrane region" description="Helical" evidence="6">
    <location>
        <begin position="383"/>
        <end position="406"/>
    </location>
</feature>
<feature type="transmembrane region" description="Helical" evidence="6">
    <location>
        <begin position="418"/>
        <end position="435"/>
    </location>
</feature>
<feature type="transmembrane region" description="Helical" evidence="6">
    <location>
        <begin position="220"/>
        <end position="240"/>
    </location>
</feature>
<dbReference type="Proteomes" id="UP000249248">
    <property type="component" value="Unassembled WGS sequence"/>
</dbReference>
<proteinExistence type="predicted"/>
<gene>
    <name evidence="7" type="ORF">DNU06_02140</name>
</gene>
<evidence type="ECO:0000256" key="6">
    <source>
        <dbReference type="SAM" id="Phobius"/>
    </source>
</evidence>
<feature type="transmembrane region" description="Helical" evidence="6">
    <location>
        <begin position="260"/>
        <end position="278"/>
    </location>
</feature>
<evidence type="ECO:0000313" key="8">
    <source>
        <dbReference type="Proteomes" id="UP000249248"/>
    </source>
</evidence>
<organism evidence="7 8">
    <name type="scientific">Putridiphycobacter roseus</name>
    <dbReference type="NCBI Taxonomy" id="2219161"/>
    <lineage>
        <taxon>Bacteria</taxon>
        <taxon>Pseudomonadati</taxon>
        <taxon>Bacteroidota</taxon>
        <taxon>Flavobacteriia</taxon>
        <taxon>Flavobacteriales</taxon>
        <taxon>Crocinitomicaceae</taxon>
        <taxon>Putridiphycobacter</taxon>
    </lineage>
</organism>
<evidence type="ECO:0000256" key="3">
    <source>
        <dbReference type="ARBA" id="ARBA00022692"/>
    </source>
</evidence>
<feature type="transmembrane region" description="Helical" evidence="6">
    <location>
        <begin position="124"/>
        <end position="142"/>
    </location>
</feature>
<dbReference type="GO" id="GO:0005886">
    <property type="term" value="C:plasma membrane"/>
    <property type="evidence" value="ECO:0007669"/>
    <property type="project" value="UniProtKB-SubCell"/>
</dbReference>
<feature type="transmembrane region" description="Helical" evidence="6">
    <location>
        <begin position="39"/>
        <end position="60"/>
    </location>
</feature>
<keyword evidence="2" id="KW-1003">Cell membrane</keyword>
<sequence length="476" mass="53872">MLRDLLKDGGLYTLANLLTKGIGLLLIPFYTLYFSTAEYGVRDILMVFGLFVGNIFSLQLNQGLARYVGEPTLDDNSKKLYASTAILSVVFLFTIFAILAFVFSTQLANLLSSNYPIGVRTFRIASGTIVLNNIFYFLNVYLRFLRQSKTVSSLSFAHAITGIILMFFFVFYFDLGVDSIFLPFLFTVPILIIIQLYFLKDQLVLKFRFSVLKPLLKYSIPMLAGALSLVTMNFTDRIFINELLGADSLGIYSLGSQFSSIIGIIITGFGAAMGPIILEKHNRAKTRQELEQFFVLFIGIGTIGALLLSLFSPEIVHLFTSQNFRSAYTVMPMLFFTVLFTGLQMFSIGLIIQMKTKTIALLMLIFAILNLGLNYYFVPKWGIIGAASSTLIATALYQLINFYLSYKAYAYRVNFKKIWPVLVLLTILLYINHVLFIDNPLILVIIKLLIITFYSIFVYKILLKSLIKQLNIFNNK</sequence>
<evidence type="ECO:0000256" key="4">
    <source>
        <dbReference type="ARBA" id="ARBA00022989"/>
    </source>
</evidence>
<evidence type="ECO:0000256" key="2">
    <source>
        <dbReference type="ARBA" id="ARBA00022475"/>
    </source>
</evidence>
<comment type="caution">
    <text evidence="7">The sequence shown here is derived from an EMBL/GenBank/DDBJ whole genome shotgun (WGS) entry which is preliminary data.</text>
</comment>
<feature type="transmembrane region" description="Helical" evidence="6">
    <location>
        <begin position="179"/>
        <end position="199"/>
    </location>
</feature>
<dbReference type="PANTHER" id="PTHR30250">
    <property type="entry name" value="PST FAMILY PREDICTED COLANIC ACID TRANSPORTER"/>
    <property type="match status" value="1"/>
</dbReference>
<keyword evidence="8" id="KW-1185">Reference proteome</keyword>
<evidence type="ECO:0000256" key="1">
    <source>
        <dbReference type="ARBA" id="ARBA00004651"/>
    </source>
</evidence>
<evidence type="ECO:0000256" key="5">
    <source>
        <dbReference type="ARBA" id="ARBA00023136"/>
    </source>
</evidence>
<dbReference type="PANTHER" id="PTHR30250:SF11">
    <property type="entry name" value="O-ANTIGEN TRANSPORTER-RELATED"/>
    <property type="match status" value="1"/>
</dbReference>
<dbReference type="RefSeq" id="WP_111061552.1">
    <property type="nucleotide sequence ID" value="NZ_JBHUCU010000007.1"/>
</dbReference>
<feature type="transmembrane region" description="Helical" evidence="6">
    <location>
        <begin position="359"/>
        <end position="377"/>
    </location>
</feature>
<dbReference type="Pfam" id="PF01943">
    <property type="entry name" value="Polysacc_synt"/>
    <property type="match status" value="1"/>
</dbReference>
<feature type="transmembrane region" description="Helical" evidence="6">
    <location>
        <begin position="331"/>
        <end position="352"/>
    </location>
</feature>
<dbReference type="EMBL" id="QKSB01000001">
    <property type="protein sequence ID" value="PZE18651.1"/>
    <property type="molecule type" value="Genomic_DNA"/>
</dbReference>
<protein>
    <submittedName>
        <fullName evidence="7">Uncharacterized protein</fullName>
    </submittedName>
</protein>
<feature type="transmembrane region" description="Helical" evidence="6">
    <location>
        <begin position="154"/>
        <end position="173"/>
    </location>
</feature>
<dbReference type="AlphaFoldDB" id="A0A2W1N678"/>
<keyword evidence="4 6" id="KW-1133">Transmembrane helix</keyword>
<evidence type="ECO:0000313" key="7">
    <source>
        <dbReference type="EMBL" id="PZE18651.1"/>
    </source>
</evidence>